<feature type="non-terminal residue" evidence="4">
    <location>
        <position position="1"/>
    </location>
</feature>
<reference evidence="4" key="1">
    <citation type="journal article" date="2023" name="Mol. Phylogenet. Evol.">
        <title>Genome-scale phylogeny and comparative genomics of the fungal order Sordariales.</title>
        <authorList>
            <person name="Hensen N."/>
            <person name="Bonometti L."/>
            <person name="Westerberg I."/>
            <person name="Brannstrom I.O."/>
            <person name="Guillou S."/>
            <person name="Cros-Aarteil S."/>
            <person name="Calhoun S."/>
            <person name="Haridas S."/>
            <person name="Kuo A."/>
            <person name="Mondo S."/>
            <person name="Pangilinan J."/>
            <person name="Riley R."/>
            <person name="LaButti K."/>
            <person name="Andreopoulos B."/>
            <person name="Lipzen A."/>
            <person name="Chen C."/>
            <person name="Yan M."/>
            <person name="Daum C."/>
            <person name="Ng V."/>
            <person name="Clum A."/>
            <person name="Steindorff A."/>
            <person name="Ohm R.A."/>
            <person name="Martin F."/>
            <person name="Silar P."/>
            <person name="Natvig D.O."/>
            <person name="Lalanne C."/>
            <person name="Gautier V."/>
            <person name="Ament-Velasquez S.L."/>
            <person name="Kruys A."/>
            <person name="Hutchinson M.I."/>
            <person name="Powell A.J."/>
            <person name="Barry K."/>
            <person name="Miller A.N."/>
            <person name="Grigoriev I.V."/>
            <person name="Debuchy R."/>
            <person name="Gladieux P."/>
            <person name="Hiltunen Thoren M."/>
            <person name="Johannesson H."/>
        </authorList>
    </citation>
    <scope>NUCLEOTIDE SEQUENCE</scope>
    <source>
        <strain evidence="4">CBS 314.62</strain>
    </source>
</reference>
<feature type="domain" description="WSC" evidence="3">
    <location>
        <begin position="1223"/>
        <end position="1316"/>
    </location>
</feature>
<dbReference type="InterPro" id="IPR002889">
    <property type="entry name" value="WSC_carb-bd"/>
</dbReference>
<evidence type="ECO:0000256" key="2">
    <source>
        <dbReference type="SAM" id="MobiDB-lite"/>
    </source>
</evidence>
<accession>A0AAE1C7I0</accession>
<dbReference type="Gene3D" id="2.60.40.10">
    <property type="entry name" value="Immunoglobulins"/>
    <property type="match status" value="2"/>
</dbReference>
<feature type="compositionally biased region" description="Polar residues" evidence="2">
    <location>
        <begin position="1439"/>
        <end position="1456"/>
    </location>
</feature>
<evidence type="ECO:0000256" key="1">
    <source>
        <dbReference type="ARBA" id="ARBA00022737"/>
    </source>
</evidence>
<dbReference type="InterPro" id="IPR051589">
    <property type="entry name" value="Sialate-O-sulfotransferase"/>
</dbReference>
<feature type="domain" description="WSC" evidence="3">
    <location>
        <begin position="897"/>
        <end position="997"/>
    </location>
</feature>
<reference evidence="4" key="2">
    <citation type="submission" date="2023-06" db="EMBL/GenBank/DDBJ databases">
        <authorList>
            <consortium name="Lawrence Berkeley National Laboratory"/>
            <person name="Haridas S."/>
            <person name="Hensen N."/>
            <person name="Bonometti L."/>
            <person name="Westerberg I."/>
            <person name="Brannstrom I.O."/>
            <person name="Guillou S."/>
            <person name="Cros-Aarteil S."/>
            <person name="Calhoun S."/>
            <person name="Kuo A."/>
            <person name="Mondo S."/>
            <person name="Pangilinan J."/>
            <person name="Riley R."/>
            <person name="Labutti K."/>
            <person name="Andreopoulos B."/>
            <person name="Lipzen A."/>
            <person name="Chen C."/>
            <person name="Yanf M."/>
            <person name="Daum C."/>
            <person name="Ng V."/>
            <person name="Clum A."/>
            <person name="Steindorff A."/>
            <person name="Ohm R."/>
            <person name="Martin F."/>
            <person name="Silar P."/>
            <person name="Natvig D."/>
            <person name="Lalanne C."/>
            <person name="Gautier V."/>
            <person name="Ament-Velasquez S.L."/>
            <person name="Kruys A."/>
            <person name="Hutchinson M.I."/>
            <person name="Powell A.J."/>
            <person name="Barry K."/>
            <person name="Miller A.N."/>
            <person name="Grigoriev I.V."/>
            <person name="Debuchy R."/>
            <person name="Gladieux P."/>
            <person name="Thoren M.H."/>
            <person name="Johannesson H."/>
        </authorList>
    </citation>
    <scope>NUCLEOTIDE SEQUENCE</scope>
    <source>
        <strain evidence="4">CBS 314.62</strain>
    </source>
</reference>
<evidence type="ECO:0000259" key="3">
    <source>
        <dbReference type="PROSITE" id="PS51212"/>
    </source>
</evidence>
<keyword evidence="5" id="KW-1185">Reference proteome</keyword>
<dbReference type="PROSITE" id="PS51212">
    <property type="entry name" value="WSC"/>
    <property type="match status" value="3"/>
</dbReference>
<feature type="region of interest" description="Disordered" evidence="2">
    <location>
        <begin position="1061"/>
        <end position="1095"/>
    </location>
</feature>
<comment type="caution">
    <text evidence="4">The sequence shown here is derived from an EMBL/GenBank/DDBJ whole genome shotgun (WGS) entry which is preliminary data.</text>
</comment>
<dbReference type="Pfam" id="PF01822">
    <property type="entry name" value="WSC"/>
    <property type="match status" value="3"/>
</dbReference>
<evidence type="ECO:0000313" key="5">
    <source>
        <dbReference type="Proteomes" id="UP001270362"/>
    </source>
</evidence>
<feature type="region of interest" description="Disordered" evidence="2">
    <location>
        <begin position="1368"/>
        <end position="1456"/>
    </location>
</feature>
<dbReference type="InterPro" id="IPR013783">
    <property type="entry name" value="Ig-like_fold"/>
</dbReference>
<keyword evidence="1" id="KW-0677">Repeat</keyword>
<dbReference type="EMBL" id="JAULSO010000006">
    <property type="protein sequence ID" value="KAK3681643.1"/>
    <property type="molecule type" value="Genomic_DNA"/>
</dbReference>
<evidence type="ECO:0000313" key="4">
    <source>
        <dbReference type="EMBL" id="KAK3681643.1"/>
    </source>
</evidence>
<feature type="domain" description="WSC" evidence="3">
    <location>
        <begin position="1104"/>
        <end position="1206"/>
    </location>
</feature>
<proteinExistence type="predicted"/>
<dbReference type="PANTHER" id="PTHR45964">
    <property type="entry name" value="WSCD FAMILY MEMBER CG9164"/>
    <property type="match status" value="1"/>
</dbReference>
<dbReference type="Proteomes" id="UP001270362">
    <property type="component" value="Unassembled WGS sequence"/>
</dbReference>
<dbReference type="SMART" id="SM00321">
    <property type="entry name" value="WSC"/>
    <property type="match status" value="3"/>
</dbReference>
<feature type="compositionally biased region" description="Low complexity" evidence="2">
    <location>
        <begin position="1424"/>
        <end position="1438"/>
    </location>
</feature>
<name>A0AAE1C7I0_9PEZI</name>
<dbReference type="PANTHER" id="PTHR45964:SF5">
    <property type="entry name" value="WSCD FAMILY MEMBER CG9164"/>
    <property type="match status" value="1"/>
</dbReference>
<sequence>DLPQSGYLPNHKLNPTTVGSSGFQTLWTFTSPDPRELWLAKPLVYTPEGGAELLITSSEKNNIRVFDSKTGTILNQRALQTPFATADAKCEDIPGSIGVTGTPIIDPRAGIMYLFSKGYRDGTNEGLENAVYKLYALRIPTLEDVAGFPVLIDGTNADNDPARYFVAGVALQRPSLTEINGHIVGAFGSHCGHWNYTGYLVSVSKTPGVGVVSMFATESQPGAPKPQPLDLATEKGGKAGIWQSGMGLPTIGNRVYFVTGNGQGHANGNIPASGRLPMSTLDETVAAMEISTDGKIRLADYFQPYEYISLDAGDRDLGSSGLCVLDGSVFKGTGANRMAVVAGKTGKVFVLNVDNLGGFRQGPGGVDATMQTFYVPEKRAVYGGFGSYPLEGGYIYVSTINGNALAYKLGHDANGVPSFSLAGASDFIIAGRVGVGQMTVTSDNNKPGTGILWVTDVNYGLAAFRAVPEDGKLVQITLPKIQGANKYQRPVFGDGRVFVQSNSNKLFALGTSVASALTCADPIDFGYVVFGSSITATVTCKANTAITAIDEASVSDPSFLVSKSSIPKGVLAAGASFTFDVTWNLTSSAADMVPGLLTGSLTLSFNAAADYASNAVVSLEGTAISEGPYLHASPSEVLFGRLILGAGETSDGLTTTAMVHNSGNDTLTFTGLAWEDDSGSFMNITAAGDLGSSFSSTAFPLIGSILQPGESRSVRLNFNGKALGSYSTRVKIWSNGGSATINLTASVNSPPTAAFEVSYGAGGWSPLLPSFKVQFGDVFAGASVETRIRLCNNGGSPLTITISKPPTTAQLLATNPNHELTEGQKIDAASCATGTIAVLAAPQQPNHPSQYLSAQWTISTDGLSSTTGEASGRHTIDFDATVRSAQVGPLLDDGTARYQWVGCFADTTSLGRNLENSANNNAQQLTNTLQQCQGLCLDRGYILSGVQYHKECWCGTAVKNPSTYKAESLNLCTYDCTGDSTQACGGDGGHMSLYADVTKFDIESFLASANVSRPTTTSSSVTTASTTAASVVAVTTDGSAASSIQSSTSASSILIPATPLSTTASTNSSTASVSASSTTSNAAAPNTSSASSLNPNQPALVAGRWNYTGCFKDNVNNVRTFRAANIASDDMTPDACAVFCGAGAWNGGGYNFFGLEYSRECFCGWTAPDAVLTALETECANTCSGLTLGTLGRCGGGSRLSVFQNTLPNGPPPPVAHVAQAGKYFWVGCNTEATTGRALSAKTYASDDMTLESCATFCSESAYAYMGVEYGRECYCGTSLGAGSVLAPSAECNLLCKGNQFQYCGAGGRIDLYQLAPAASSSTPSSAPTFQSLSASAIDPVTSSESSLAMPTSTSSSSAVVASTLLTTSSSTSPSPSPTSTSLSTTSSSISSSPTSSRSSSLSTATSDSSSLSMTTANTPTRSSTLTVPTVEATTTSPITTLMVRTSNSQTSTGPTATATDGYYYIGCFSDVKSGHALPHIFSNSSVTPELAIAHVNSVAVSPPSPSPRPRLLFLEYHHEIYGGANFDFQGGAVTSLVGSRACRDYCYGSVSTVTATDSAAVATTTGTANYCGGPGMFDLYALETTELFPATGGEVVTATAM</sequence>
<gene>
    <name evidence="4" type="ORF">B0T22DRAFT_387291</name>
</gene>
<protein>
    <recommendedName>
        <fullName evidence="3">WSC domain-containing protein</fullName>
    </recommendedName>
</protein>
<feature type="compositionally biased region" description="Low complexity" evidence="2">
    <location>
        <begin position="1368"/>
        <end position="1417"/>
    </location>
</feature>
<organism evidence="4 5">
    <name type="scientific">Podospora appendiculata</name>
    <dbReference type="NCBI Taxonomy" id="314037"/>
    <lineage>
        <taxon>Eukaryota</taxon>
        <taxon>Fungi</taxon>
        <taxon>Dikarya</taxon>
        <taxon>Ascomycota</taxon>
        <taxon>Pezizomycotina</taxon>
        <taxon>Sordariomycetes</taxon>
        <taxon>Sordariomycetidae</taxon>
        <taxon>Sordariales</taxon>
        <taxon>Podosporaceae</taxon>
        <taxon>Podospora</taxon>
    </lineage>
</organism>